<accession>A0ABT0KB03</accession>
<reference evidence="1" key="1">
    <citation type="submission" date="2021-04" db="EMBL/GenBank/DDBJ databases">
        <title>Genome sequence of Serratia sp. arafor3.</title>
        <authorList>
            <person name="Besaury L."/>
        </authorList>
    </citation>
    <scope>NUCLEOTIDE SEQUENCE</scope>
    <source>
        <strain evidence="1">Arafor3</strain>
    </source>
</reference>
<evidence type="ECO:0000313" key="1">
    <source>
        <dbReference type="EMBL" id="MCL1029172.1"/>
    </source>
</evidence>
<organism evidence="1 2">
    <name type="scientific">Serratia silvae</name>
    <dbReference type="NCBI Taxonomy" id="2824122"/>
    <lineage>
        <taxon>Bacteria</taxon>
        <taxon>Pseudomonadati</taxon>
        <taxon>Pseudomonadota</taxon>
        <taxon>Gammaproteobacteria</taxon>
        <taxon>Enterobacterales</taxon>
        <taxon>Yersiniaceae</taxon>
        <taxon>Serratia</taxon>
    </lineage>
</organism>
<sequence length="135" mass="14578">MAKEVFANGREVSSKKSGDTRFCPPIDICHSPPPPPPTPKIGIPIPYPNFSQSSTLAQGSKTVNIKGAPISLKNTSYYKKSSGNEVATNQLKEGVISGKIKGKCYATGWSFDVRVEGKNVTRQLDGSRHNDKNTV</sequence>
<dbReference type="RefSeq" id="WP_248945420.1">
    <property type="nucleotide sequence ID" value="NZ_CBCSGY010000070.1"/>
</dbReference>
<gene>
    <name evidence="1" type="ORF">KAJ71_09060</name>
</gene>
<protein>
    <submittedName>
        <fullName evidence="1">DUF4150 domain-containing protein</fullName>
    </submittedName>
</protein>
<keyword evidence="2" id="KW-1185">Reference proteome</keyword>
<evidence type="ECO:0000313" key="2">
    <source>
        <dbReference type="Proteomes" id="UP001165275"/>
    </source>
</evidence>
<proteinExistence type="predicted"/>
<comment type="caution">
    <text evidence="1">The sequence shown here is derived from an EMBL/GenBank/DDBJ whole genome shotgun (WGS) entry which is preliminary data.</text>
</comment>
<dbReference type="EMBL" id="JAGQDC010000005">
    <property type="protein sequence ID" value="MCL1029172.1"/>
    <property type="molecule type" value="Genomic_DNA"/>
</dbReference>
<dbReference type="Pfam" id="PF13665">
    <property type="entry name" value="Tox-PAAR-like"/>
    <property type="match status" value="1"/>
</dbReference>
<dbReference type="Proteomes" id="UP001165275">
    <property type="component" value="Unassembled WGS sequence"/>
</dbReference>
<name>A0ABT0KB03_9GAMM</name>